<dbReference type="SUPFAM" id="SSF55811">
    <property type="entry name" value="Nudix"/>
    <property type="match status" value="1"/>
</dbReference>
<dbReference type="AlphaFoldDB" id="U5ES25"/>
<proteinExistence type="evidence at transcript level"/>
<name>U5ES25_9DIPT</name>
<feature type="domain" description="Nudix hydrolase" evidence="8">
    <location>
        <begin position="1"/>
        <end position="220"/>
    </location>
</feature>
<feature type="non-terminal residue" evidence="9">
    <location>
        <position position="1"/>
    </location>
</feature>
<evidence type="ECO:0000256" key="6">
    <source>
        <dbReference type="ARBA" id="ARBA00022842"/>
    </source>
</evidence>
<evidence type="ECO:0000313" key="9">
    <source>
        <dbReference type="EMBL" id="JAB56425.1"/>
    </source>
</evidence>
<dbReference type="Gene3D" id="3.90.79.10">
    <property type="entry name" value="Nucleoside Triphosphate Pyrophosphohydrolase"/>
    <property type="match status" value="1"/>
</dbReference>
<dbReference type="GO" id="GO:0016818">
    <property type="term" value="F:hydrolase activity, acting on acid anhydrides, in phosphorus-containing anhydrides"/>
    <property type="evidence" value="ECO:0007669"/>
    <property type="project" value="InterPro"/>
</dbReference>
<dbReference type="GO" id="GO:0005739">
    <property type="term" value="C:mitochondrion"/>
    <property type="evidence" value="ECO:0007669"/>
    <property type="project" value="TreeGrafter"/>
</dbReference>
<reference evidence="9" key="1">
    <citation type="journal article" date="2014" name="Insect Biochem. Mol. Biol.">
        <title>An insight into the sialome of the frog biting fly, Corethrella appendiculata.</title>
        <authorList>
            <person name="Ribeiro J.M.C."/>
            <person name="Chagas A.C."/>
            <person name="Pham V.M."/>
            <person name="Lounibos L.P."/>
            <person name="Calvo E."/>
        </authorList>
    </citation>
    <scope>NUCLEOTIDE SEQUENCE</scope>
    <source>
        <tissue evidence="9">Salivary glands</tissue>
    </source>
</reference>
<evidence type="ECO:0000256" key="2">
    <source>
        <dbReference type="ARBA" id="ARBA00001946"/>
    </source>
</evidence>
<evidence type="ECO:0000256" key="5">
    <source>
        <dbReference type="ARBA" id="ARBA00022801"/>
    </source>
</evidence>
<dbReference type="InterPro" id="IPR039121">
    <property type="entry name" value="NUDT19"/>
</dbReference>
<dbReference type="PANTHER" id="PTHR12318:SF0">
    <property type="entry name" value="ACYL-COENZYME A DIPHOSPHATASE NUDT19"/>
    <property type="match status" value="1"/>
</dbReference>
<dbReference type="PANTHER" id="PTHR12318">
    <property type="entry name" value="TESTOSTERONE-REGULATED PROTEIN RP2"/>
    <property type="match status" value="1"/>
</dbReference>
<keyword evidence="6" id="KW-0460">Magnesium</keyword>
<dbReference type="InterPro" id="IPR015797">
    <property type="entry name" value="NUDIX_hydrolase-like_dom_sf"/>
</dbReference>
<evidence type="ECO:0000256" key="4">
    <source>
        <dbReference type="ARBA" id="ARBA00022723"/>
    </source>
</evidence>
<evidence type="ECO:0000256" key="7">
    <source>
        <dbReference type="ARBA" id="ARBA00023211"/>
    </source>
</evidence>
<accession>U5ES25</accession>
<comment type="cofactor">
    <cofactor evidence="2">
        <name>Mg(2+)</name>
        <dbReference type="ChEBI" id="CHEBI:18420"/>
    </cofactor>
</comment>
<sequence>KLQTKQDFNYRVLVFKRTQKTSNVENTIVYPGGVLSKYDESPEWMNFFKQNQISEARIDEITNVNKPRSFMFDSGKVENTINRNISLKLTALRETFEELGLFLNTTNIKSDNLFSSVANNFNINQWQREICQKEKHFIDLCRTENIIPNLWNIYEWSCWLTPTVKRPKRFETVFYIVALNEEPKIYPEINEVESFYWQTPNQILSDYYSRKIFLNPPQIYEFSRLSHVFDIDKLIKFAHDRSKNYGSTLYFPVQYQCKDGFVHILPGDDMYPKTPNYNSANEDYESFNDCTVEKLRQNVKNLHRGEYTNRYDIKFIQNIPSLDNHL</sequence>
<keyword evidence="7" id="KW-0464">Manganese</keyword>
<dbReference type="InterPro" id="IPR000086">
    <property type="entry name" value="NUDIX_hydrolase_dom"/>
</dbReference>
<keyword evidence="4" id="KW-0479">Metal-binding</keyword>
<feature type="non-terminal residue" evidence="9">
    <location>
        <position position="326"/>
    </location>
</feature>
<comment type="similarity">
    <text evidence="3">Belongs to the Nudix hydrolase family.</text>
</comment>
<evidence type="ECO:0000256" key="3">
    <source>
        <dbReference type="ARBA" id="ARBA00005582"/>
    </source>
</evidence>
<organism evidence="9">
    <name type="scientific">Corethrella appendiculata</name>
    <dbReference type="NCBI Taxonomy" id="1370023"/>
    <lineage>
        <taxon>Eukaryota</taxon>
        <taxon>Metazoa</taxon>
        <taxon>Ecdysozoa</taxon>
        <taxon>Arthropoda</taxon>
        <taxon>Hexapoda</taxon>
        <taxon>Insecta</taxon>
        <taxon>Pterygota</taxon>
        <taxon>Neoptera</taxon>
        <taxon>Endopterygota</taxon>
        <taxon>Diptera</taxon>
        <taxon>Nematocera</taxon>
        <taxon>Culicoidea</taxon>
        <taxon>Chaoboridae</taxon>
        <taxon>Corethrella</taxon>
    </lineage>
</organism>
<dbReference type="GO" id="GO:0046872">
    <property type="term" value="F:metal ion binding"/>
    <property type="evidence" value="ECO:0007669"/>
    <property type="project" value="UniProtKB-KW"/>
</dbReference>
<dbReference type="EMBL" id="GANO01003446">
    <property type="protein sequence ID" value="JAB56425.1"/>
    <property type="molecule type" value="mRNA"/>
</dbReference>
<dbReference type="PROSITE" id="PS51462">
    <property type="entry name" value="NUDIX"/>
    <property type="match status" value="1"/>
</dbReference>
<evidence type="ECO:0000256" key="1">
    <source>
        <dbReference type="ARBA" id="ARBA00001936"/>
    </source>
</evidence>
<keyword evidence="5" id="KW-0378">Hydrolase</keyword>
<evidence type="ECO:0000259" key="8">
    <source>
        <dbReference type="PROSITE" id="PS51462"/>
    </source>
</evidence>
<protein>
    <submittedName>
        <fullName evidence="9">Putative nucleoside diphosphate-linked moiety x motif 19</fullName>
    </submittedName>
</protein>
<comment type="cofactor">
    <cofactor evidence="1">
        <name>Mn(2+)</name>
        <dbReference type="ChEBI" id="CHEBI:29035"/>
    </cofactor>
</comment>